<feature type="domain" description="TF-B3" evidence="7">
    <location>
        <begin position="1"/>
        <end position="83"/>
    </location>
</feature>
<sequence length="303" mass="35337">MLQKIPPLFNYRFGSVIPKKVTLKVASSNKSWRVDIEEGDDRELYFKKGWNTFVEDNGLEILEFVEFKYDGNSTFKVKMYEKYGCEKEVLEGTNQNNYFDADLENHQGRKRPIPQESHRERNPTGENRHKRKLDHEIKKEKEDSDDYGHINKRPAQKEADAEETSKVIINEAGNRIRKIGMHKKPLQRKAFDDGSKWDSKNPSFRVLLTQAYAEKGVLCMPTDFFKEHMENKKQRAEIETVNGSWSVTVLPHMKRTCTFARISAGWSDCVRGNEFKAGDILLFKLIHRSNSSCPKFLVRKLKN</sequence>
<keyword evidence="9" id="KW-1185">Reference proteome</keyword>
<comment type="subcellular location">
    <subcellularLocation>
        <location evidence="1">Nucleus</location>
    </subcellularLocation>
</comment>
<comment type="caution">
    <text evidence="8">The sequence shown here is derived from an EMBL/GenBank/DDBJ whole genome shotgun (WGS) entry which is preliminary data.</text>
</comment>
<dbReference type="PANTHER" id="PTHR31920">
    <property type="entry name" value="B3 DOMAIN-CONTAINING"/>
    <property type="match status" value="1"/>
</dbReference>
<keyword evidence="4" id="KW-0804">Transcription</keyword>
<evidence type="ECO:0000256" key="6">
    <source>
        <dbReference type="SAM" id="MobiDB-lite"/>
    </source>
</evidence>
<dbReference type="GO" id="GO:0005634">
    <property type="term" value="C:nucleus"/>
    <property type="evidence" value="ECO:0007669"/>
    <property type="project" value="UniProtKB-SubCell"/>
</dbReference>
<organism evidence="8 9">
    <name type="scientific">Senna tora</name>
    <dbReference type="NCBI Taxonomy" id="362788"/>
    <lineage>
        <taxon>Eukaryota</taxon>
        <taxon>Viridiplantae</taxon>
        <taxon>Streptophyta</taxon>
        <taxon>Embryophyta</taxon>
        <taxon>Tracheophyta</taxon>
        <taxon>Spermatophyta</taxon>
        <taxon>Magnoliopsida</taxon>
        <taxon>eudicotyledons</taxon>
        <taxon>Gunneridae</taxon>
        <taxon>Pentapetalae</taxon>
        <taxon>rosids</taxon>
        <taxon>fabids</taxon>
        <taxon>Fabales</taxon>
        <taxon>Fabaceae</taxon>
        <taxon>Caesalpinioideae</taxon>
        <taxon>Cassia clade</taxon>
        <taxon>Senna</taxon>
    </lineage>
</organism>
<dbReference type="GO" id="GO:0003677">
    <property type="term" value="F:DNA binding"/>
    <property type="evidence" value="ECO:0007669"/>
    <property type="project" value="UniProtKB-KW"/>
</dbReference>
<feature type="compositionally biased region" description="Basic and acidic residues" evidence="6">
    <location>
        <begin position="116"/>
        <end position="163"/>
    </location>
</feature>
<name>A0A834TT23_9FABA</name>
<reference evidence="8" key="1">
    <citation type="submission" date="2020-09" db="EMBL/GenBank/DDBJ databases">
        <title>Genome-Enabled Discovery of Anthraquinone Biosynthesis in Senna tora.</title>
        <authorList>
            <person name="Kang S.-H."/>
            <person name="Pandey R.P."/>
            <person name="Lee C.-M."/>
            <person name="Sim J.-S."/>
            <person name="Jeong J.-T."/>
            <person name="Choi B.-S."/>
            <person name="Jung M."/>
            <person name="Ginzburg D."/>
            <person name="Zhao K."/>
            <person name="Won S.Y."/>
            <person name="Oh T.-J."/>
            <person name="Yu Y."/>
            <person name="Kim N.-H."/>
            <person name="Lee O.R."/>
            <person name="Lee T.-H."/>
            <person name="Bashyal P."/>
            <person name="Kim T.-S."/>
            <person name="Lee W.-H."/>
            <person name="Kawkins C."/>
            <person name="Kim C.-K."/>
            <person name="Kim J.S."/>
            <person name="Ahn B.O."/>
            <person name="Rhee S.Y."/>
            <person name="Sohng J.K."/>
        </authorList>
    </citation>
    <scope>NUCLEOTIDE SEQUENCE</scope>
    <source>
        <tissue evidence="8">Leaf</tissue>
    </source>
</reference>
<dbReference type="OrthoDB" id="1666376at2759"/>
<keyword evidence="2" id="KW-0805">Transcription regulation</keyword>
<evidence type="ECO:0000313" key="9">
    <source>
        <dbReference type="Proteomes" id="UP000634136"/>
    </source>
</evidence>
<proteinExistence type="predicted"/>
<evidence type="ECO:0000256" key="5">
    <source>
        <dbReference type="ARBA" id="ARBA00023242"/>
    </source>
</evidence>
<evidence type="ECO:0000259" key="7">
    <source>
        <dbReference type="PROSITE" id="PS50863"/>
    </source>
</evidence>
<evidence type="ECO:0000256" key="2">
    <source>
        <dbReference type="ARBA" id="ARBA00023015"/>
    </source>
</evidence>
<evidence type="ECO:0000313" key="8">
    <source>
        <dbReference type="EMBL" id="KAF7825910.1"/>
    </source>
</evidence>
<dbReference type="Gene3D" id="2.40.330.10">
    <property type="entry name" value="DNA-binding pseudobarrel domain"/>
    <property type="match status" value="2"/>
</dbReference>
<dbReference type="EMBL" id="JAAIUW010000006">
    <property type="protein sequence ID" value="KAF7825910.1"/>
    <property type="molecule type" value="Genomic_DNA"/>
</dbReference>
<dbReference type="SMART" id="SM01019">
    <property type="entry name" value="B3"/>
    <property type="match status" value="2"/>
</dbReference>
<evidence type="ECO:0000256" key="4">
    <source>
        <dbReference type="ARBA" id="ARBA00023163"/>
    </source>
</evidence>
<protein>
    <submittedName>
        <fullName evidence="8">Putative B3 domain-containing protein</fullName>
    </submittedName>
</protein>
<dbReference type="AlphaFoldDB" id="A0A834TT23"/>
<evidence type="ECO:0000256" key="1">
    <source>
        <dbReference type="ARBA" id="ARBA00004123"/>
    </source>
</evidence>
<dbReference type="Pfam" id="PF02362">
    <property type="entry name" value="B3"/>
    <property type="match status" value="2"/>
</dbReference>
<feature type="region of interest" description="Disordered" evidence="6">
    <location>
        <begin position="104"/>
        <end position="163"/>
    </location>
</feature>
<dbReference type="Proteomes" id="UP000634136">
    <property type="component" value="Unassembled WGS sequence"/>
</dbReference>
<dbReference type="InterPro" id="IPR003340">
    <property type="entry name" value="B3_DNA-bd"/>
</dbReference>
<keyword evidence="3" id="KW-0238">DNA-binding</keyword>
<dbReference type="InterPro" id="IPR050655">
    <property type="entry name" value="Plant_B3_domain"/>
</dbReference>
<dbReference type="PANTHER" id="PTHR31920:SF135">
    <property type="entry name" value="B3 DOMAIN-CONTAINING PROTEIN OS03G0621600-RELATED"/>
    <property type="match status" value="1"/>
</dbReference>
<keyword evidence="5" id="KW-0539">Nucleus</keyword>
<gene>
    <name evidence="8" type="ORF">G2W53_017074</name>
</gene>
<dbReference type="SUPFAM" id="SSF101936">
    <property type="entry name" value="DNA-binding pseudobarrel domain"/>
    <property type="match status" value="2"/>
</dbReference>
<dbReference type="CDD" id="cd10017">
    <property type="entry name" value="B3_DNA"/>
    <property type="match status" value="2"/>
</dbReference>
<feature type="domain" description="TF-B3" evidence="7">
    <location>
        <begin position="203"/>
        <end position="302"/>
    </location>
</feature>
<dbReference type="InterPro" id="IPR015300">
    <property type="entry name" value="DNA-bd_pseudobarrel_sf"/>
</dbReference>
<evidence type="ECO:0000256" key="3">
    <source>
        <dbReference type="ARBA" id="ARBA00023125"/>
    </source>
</evidence>
<dbReference type="PROSITE" id="PS50863">
    <property type="entry name" value="B3"/>
    <property type="match status" value="2"/>
</dbReference>
<accession>A0A834TT23</accession>